<evidence type="ECO:0000313" key="1">
    <source>
        <dbReference type="EMBL" id="RJG17641.1"/>
    </source>
</evidence>
<dbReference type="OrthoDB" id="2594503at2"/>
<organism evidence="1 2">
    <name type="scientific">Paenibacillus thiaminolyticus</name>
    <name type="common">Bacillus thiaminolyticus</name>
    <dbReference type="NCBI Taxonomy" id="49283"/>
    <lineage>
        <taxon>Bacteria</taxon>
        <taxon>Bacillati</taxon>
        <taxon>Bacillota</taxon>
        <taxon>Bacilli</taxon>
        <taxon>Bacillales</taxon>
        <taxon>Paenibacillaceae</taxon>
        <taxon>Paenibacillus</taxon>
    </lineage>
</organism>
<protein>
    <submittedName>
        <fullName evidence="1">S-adenosylmethionine decarboxylase</fullName>
    </submittedName>
</protein>
<accession>A0A3A3GRL2</accession>
<dbReference type="AlphaFoldDB" id="A0A3A3GRL2"/>
<dbReference type="Proteomes" id="UP000266177">
    <property type="component" value="Unassembled WGS sequence"/>
</dbReference>
<dbReference type="EMBL" id="QYZD01000050">
    <property type="protein sequence ID" value="RJG17641.1"/>
    <property type="molecule type" value="Genomic_DNA"/>
</dbReference>
<evidence type="ECO:0000313" key="2">
    <source>
        <dbReference type="Proteomes" id="UP000266177"/>
    </source>
</evidence>
<gene>
    <name evidence="1" type="ORF">DQX05_28050</name>
</gene>
<sequence length="179" mass="20182">MRPRQFRTGPVLTVLLFLLVLWPAMQLYGMLKPSHTSSDPLVMLYEVAQFQISLWQGTMQEAKRYESTAPLNKVKLVAYSANYTHDRLVRAVGSDRLAPLPGLSRFVEFITVLQISGDRQLTDLEREVLEQAAAIAPELSDCYSGLFHSSGKIIGSKNEALQAADQRLAETLERYFHPE</sequence>
<reference evidence="1 2" key="1">
    <citation type="submission" date="2018-09" db="EMBL/GenBank/DDBJ databases">
        <title>Paenibacillus SK2017-BO5.</title>
        <authorList>
            <person name="Piskunova J.V."/>
            <person name="Dubiley S.A."/>
            <person name="Severinov K.V."/>
        </authorList>
    </citation>
    <scope>NUCLEOTIDE SEQUENCE [LARGE SCALE GENOMIC DNA]</scope>
    <source>
        <strain evidence="1 2">BO5</strain>
    </source>
</reference>
<name>A0A3A3GRL2_PANTH</name>
<dbReference type="RefSeq" id="WP_119796569.1">
    <property type="nucleotide sequence ID" value="NZ_QYZD01000050.1"/>
</dbReference>
<comment type="caution">
    <text evidence="1">The sequence shown here is derived from an EMBL/GenBank/DDBJ whole genome shotgun (WGS) entry which is preliminary data.</text>
</comment>
<proteinExistence type="predicted"/>